<keyword evidence="3" id="KW-1185">Reference proteome</keyword>
<reference evidence="2 3" key="1">
    <citation type="journal article" date="2017" name="Gigascience">
        <title>Genome sequence of the small brown planthopper, Laodelphax striatellus.</title>
        <authorList>
            <person name="Zhu J."/>
            <person name="Jiang F."/>
            <person name="Wang X."/>
            <person name="Yang P."/>
            <person name="Bao Y."/>
            <person name="Zhao W."/>
            <person name="Wang W."/>
            <person name="Lu H."/>
            <person name="Wang Q."/>
            <person name="Cui N."/>
            <person name="Li J."/>
            <person name="Chen X."/>
            <person name="Luo L."/>
            <person name="Yu J."/>
            <person name="Kang L."/>
            <person name="Cui F."/>
        </authorList>
    </citation>
    <scope>NUCLEOTIDE SEQUENCE [LARGE SCALE GENOMIC DNA]</scope>
    <source>
        <strain evidence="2">Lst14</strain>
    </source>
</reference>
<feature type="signal peptide" evidence="1">
    <location>
        <begin position="1"/>
        <end position="17"/>
    </location>
</feature>
<sequence>MILTVTWILLLLICSSSQHSIDKSSKTYDTTNLDQILRNDGNINELRNSVEKDYISHPVVMSDVRGKSMFFPDFWNILGKVEGTPKSSSDSKIDNDKITIDPELVRVEGPDKLKPAKIQFMNPSIWGALKEKSCNKQLVFNLRNTSNVPIYGQLSAHITTPDPNNPENESSEDIAQKIIFLNATMTELQRKLKNSTTGGKDFPQGKCDAVDLKIDDFV</sequence>
<organism evidence="2 3">
    <name type="scientific">Laodelphax striatellus</name>
    <name type="common">Small brown planthopper</name>
    <name type="synonym">Delphax striatella</name>
    <dbReference type="NCBI Taxonomy" id="195883"/>
    <lineage>
        <taxon>Eukaryota</taxon>
        <taxon>Metazoa</taxon>
        <taxon>Ecdysozoa</taxon>
        <taxon>Arthropoda</taxon>
        <taxon>Hexapoda</taxon>
        <taxon>Insecta</taxon>
        <taxon>Pterygota</taxon>
        <taxon>Neoptera</taxon>
        <taxon>Paraneoptera</taxon>
        <taxon>Hemiptera</taxon>
        <taxon>Auchenorrhyncha</taxon>
        <taxon>Fulgoroidea</taxon>
        <taxon>Delphacidae</taxon>
        <taxon>Criomorphinae</taxon>
        <taxon>Laodelphax</taxon>
    </lineage>
</organism>
<proteinExistence type="predicted"/>
<comment type="caution">
    <text evidence="2">The sequence shown here is derived from an EMBL/GenBank/DDBJ whole genome shotgun (WGS) entry which is preliminary data.</text>
</comment>
<evidence type="ECO:0000256" key="1">
    <source>
        <dbReference type="SAM" id="SignalP"/>
    </source>
</evidence>
<dbReference type="EMBL" id="QKKF02032227">
    <property type="protein sequence ID" value="RZF34253.1"/>
    <property type="molecule type" value="Genomic_DNA"/>
</dbReference>
<dbReference type="AlphaFoldDB" id="A0A482WL80"/>
<name>A0A482WL80_LAOST</name>
<protein>
    <submittedName>
        <fullName evidence="2">Uncharacterized protein</fullName>
    </submittedName>
</protein>
<dbReference type="Proteomes" id="UP000291343">
    <property type="component" value="Unassembled WGS sequence"/>
</dbReference>
<accession>A0A482WL80</accession>
<keyword evidence="1" id="KW-0732">Signal</keyword>
<evidence type="ECO:0000313" key="3">
    <source>
        <dbReference type="Proteomes" id="UP000291343"/>
    </source>
</evidence>
<feature type="chain" id="PRO_5019847491" evidence="1">
    <location>
        <begin position="18"/>
        <end position="218"/>
    </location>
</feature>
<evidence type="ECO:0000313" key="2">
    <source>
        <dbReference type="EMBL" id="RZF34253.1"/>
    </source>
</evidence>
<gene>
    <name evidence="2" type="ORF">LSTR_LSTR013345</name>
</gene>
<dbReference type="InParanoid" id="A0A482WL80"/>